<protein>
    <submittedName>
        <fullName evidence="1">Uncharacterized protein</fullName>
    </submittedName>
</protein>
<evidence type="ECO:0000313" key="1">
    <source>
        <dbReference type="EMBL" id="CAA3001271.1"/>
    </source>
</evidence>
<dbReference type="Proteomes" id="UP000594638">
    <property type="component" value="Unassembled WGS sequence"/>
</dbReference>
<gene>
    <name evidence="1" type="ORF">OLEA9_A074443</name>
</gene>
<organism evidence="1 2">
    <name type="scientific">Olea europaea subsp. europaea</name>
    <dbReference type="NCBI Taxonomy" id="158383"/>
    <lineage>
        <taxon>Eukaryota</taxon>
        <taxon>Viridiplantae</taxon>
        <taxon>Streptophyta</taxon>
        <taxon>Embryophyta</taxon>
        <taxon>Tracheophyta</taxon>
        <taxon>Spermatophyta</taxon>
        <taxon>Magnoliopsida</taxon>
        <taxon>eudicotyledons</taxon>
        <taxon>Gunneridae</taxon>
        <taxon>Pentapetalae</taxon>
        <taxon>asterids</taxon>
        <taxon>lamiids</taxon>
        <taxon>Lamiales</taxon>
        <taxon>Oleaceae</taxon>
        <taxon>Oleeae</taxon>
        <taxon>Olea</taxon>
    </lineage>
</organism>
<name>A0A8S0T8L1_OLEEU</name>
<reference evidence="1 2" key="1">
    <citation type="submission" date="2019-12" db="EMBL/GenBank/DDBJ databases">
        <authorList>
            <person name="Alioto T."/>
            <person name="Alioto T."/>
            <person name="Gomez Garrido J."/>
        </authorList>
    </citation>
    <scope>NUCLEOTIDE SEQUENCE [LARGE SCALE GENOMIC DNA]</scope>
</reference>
<feature type="non-terminal residue" evidence="1">
    <location>
        <position position="1"/>
    </location>
</feature>
<comment type="caution">
    <text evidence="1">The sequence shown here is derived from an EMBL/GenBank/DDBJ whole genome shotgun (WGS) entry which is preliminary data.</text>
</comment>
<sequence length="60" mass="6767">LKHLFDSTDNSGFVAGNDDCELFEEDTLSGFSDDVTVSNYDDYLEFYDGSSSSYDEDEDE</sequence>
<dbReference type="AlphaFoldDB" id="A0A8S0T8L1"/>
<accession>A0A8S0T8L1</accession>
<proteinExistence type="predicted"/>
<dbReference type="EMBL" id="CACTIH010005748">
    <property type="protein sequence ID" value="CAA3001271.1"/>
    <property type="molecule type" value="Genomic_DNA"/>
</dbReference>
<keyword evidence="2" id="KW-1185">Reference proteome</keyword>
<feature type="non-terminal residue" evidence="1">
    <location>
        <position position="60"/>
    </location>
</feature>
<evidence type="ECO:0000313" key="2">
    <source>
        <dbReference type="Proteomes" id="UP000594638"/>
    </source>
</evidence>